<keyword evidence="7 11" id="KW-0067">ATP-binding</keyword>
<keyword evidence="9 11" id="KW-0030">Aminoacyl-tRNA synthetase</keyword>
<evidence type="ECO:0000256" key="11">
    <source>
        <dbReference type="HAMAP-Rule" id="MF_00255"/>
    </source>
</evidence>
<dbReference type="InterPro" id="IPR008909">
    <property type="entry name" value="DALR_anticod-bd"/>
</dbReference>
<dbReference type="NCBIfam" id="TIGR00211">
    <property type="entry name" value="glyS"/>
    <property type="match status" value="1"/>
</dbReference>
<evidence type="ECO:0000256" key="1">
    <source>
        <dbReference type="ARBA" id="ARBA00004496"/>
    </source>
</evidence>
<dbReference type="PRINTS" id="PR01045">
    <property type="entry name" value="TRNASYNTHGB"/>
</dbReference>
<keyword evidence="15" id="KW-1185">Reference proteome</keyword>
<keyword evidence="8 11" id="KW-0648">Protein biosynthesis</keyword>
<dbReference type="InterPro" id="IPR006194">
    <property type="entry name" value="Gly-tRNA-synth_heterodimer"/>
</dbReference>
<evidence type="ECO:0000256" key="7">
    <source>
        <dbReference type="ARBA" id="ARBA00022840"/>
    </source>
</evidence>
<evidence type="ECO:0000256" key="5">
    <source>
        <dbReference type="ARBA" id="ARBA00022598"/>
    </source>
</evidence>
<keyword evidence="5 11" id="KW-0436">Ligase</keyword>
<dbReference type="Pfam" id="PF05746">
    <property type="entry name" value="DALR_1"/>
    <property type="match status" value="1"/>
</dbReference>
<reference evidence="14 15" key="1">
    <citation type="submission" date="2022-08" db="EMBL/GenBank/DDBJ databases">
        <title>Polyphasic taxonomy analysis of Qipengyuania sp.RS5-5.</title>
        <authorList>
            <person name="Xamxidin M."/>
            <person name="Wu M."/>
        </authorList>
    </citation>
    <scope>NUCLEOTIDE SEQUENCE [LARGE SCALE GENOMIC DNA]</scope>
    <source>
        <strain evidence="14 15">RS5-5</strain>
    </source>
</reference>
<keyword evidence="6 11" id="KW-0547">Nucleotide-binding</keyword>
<evidence type="ECO:0000256" key="12">
    <source>
        <dbReference type="SAM" id="MobiDB-lite"/>
    </source>
</evidence>
<gene>
    <name evidence="11 14" type="primary">glyS</name>
    <name evidence="14" type="ORF">NSO95_08085</name>
</gene>
<sequence>MSDFLLELRSEEIPARMQAGARGELARLFRREMEAVGLTVSELTVWSTPRRLALIARDLPQATEAVSEEAKGPPEGAPDAAIDGFCRKSGVTRDQLELRDVKGRNTWFAVIEKPGRAVKDVLADAIPAIIRDFSWPKSMRWGAASISTESLRWVRPLSGIVALLGDEIVECEVHGVTSGAVTLGHRFHHSGEITISGASDYVGKLRAAHVIVDHEERQDMIRQLAGEAARTAGFALVEDEGLVVENAGLTEWPVPLLGRFDREFLDVPPEVIQLTARVNQKYFVCKKPSPLQGRGRSAAGAEGVGPVTDSPHPPTPSPEGEGELANAFVCTANIESSDCGAAIVDGNRKVLAARLADARFFWEQDRKTPLAEHAKKLARITFHEKLGTVADKVERVAKLARWLVEERIVQSSPSPMARGTSGAGGGVASPTESDPSTTSWSPSPSGLGEDRARLADLAEQAARLCKADLVTEMVGEFPELQGVMGGYYARAEVDENGLRRWPDEVADAIRDHYKPVGQGDDVPTAPVTVAVSLADKLDTLAGFFVIGDKPSGSKDPFALRRAELGIIRIMTANRLRAGWNAMHAEASEGHYETALAAKLERYGPILSGLEVYRYPDRPDQDEEYGRGPEQILDWSFEAERISKGISAAQVPLADFLIDRLKVQQREAGVRHDLIDAVFALGGEDDLVRLLARVHALQAFVTTEDGANLLAGYKRAANILKKEDWANQPSPLQGSGRSDEVAEGVGDVSHATLDDSPHPNPSPEGEGLLPHTGDEDPLENVDDPDMRAVYAAAARDASAREAHNGLSYTPEPAEKVLIEALDAAEPTAASAIEAEDFAAAMSALASLRMPIDAFFEEVTVNADEEIKRRARLDLLARFRAAVHNVADFSKIEG</sequence>
<feature type="region of interest" description="Disordered" evidence="12">
    <location>
        <begin position="748"/>
        <end position="781"/>
    </location>
</feature>
<evidence type="ECO:0000256" key="3">
    <source>
        <dbReference type="ARBA" id="ARBA00011209"/>
    </source>
</evidence>
<dbReference type="PANTHER" id="PTHR30075">
    <property type="entry name" value="GLYCYL-TRNA SYNTHETASE"/>
    <property type="match status" value="1"/>
</dbReference>
<accession>A0ABT1XQG2</accession>
<feature type="domain" description="DALR anticodon binding" evidence="13">
    <location>
        <begin position="806"/>
        <end position="884"/>
    </location>
</feature>
<evidence type="ECO:0000256" key="8">
    <source>
        <dbReference type="ARBA" id="ARBA00022917"/>
    </source>
</evidence>
<dbReference type="EMBL" id="JANKHH010000004">
    <property type="protein sequence ID" value="MCR2833904.1"/>
    <property type="molecule type" value="Genomic_DNA"/>
</dbReference>
<comment type="catalytic activity">
    <reaction evidence="10 11">
        <text>tRNA(Gly) + glycine + ATP = glycyl-tRNA(Gly) + AMP + diphosphate</text>
        <dbReference type="Rhea" id="RHEA:16013"/>
        <dbReference type="Rhea" id="RHEA-COMP:9664"/>
        <dbReference type="Rhea" id="RHEA-COMP:9683"/>
        <dbReference type="ChEBI" id="CHEBI:30616"/>
        <dbReference type="ChEBI" id="CHEBI:33019"/>
        <dbReference type="ChEBI" id="CHEBI:57305"/>
        <dbReference type="ChEBI" id="CHEBI:78442"/>
        <dbReference type="ChEBI" id="CHEBI:78522"/>
        <dbReference type="ChEBI" id="CHEBI:456215"/>
        <dbReference type="EC" id="6.1.1.14"/>
    </reaction>
</comment>
<dbReference type="PROSITE" id="PS50861">
    <property type="entry name" value="AA_TRNA_LIGASE_II_GLYAB"/>
    <property type="match status" value="1"/>
</dbReference>
<feature type="region of interest" description="Disordered" evidence="12">
    <location>
        <begin position="290"/>
        <end position="322"/>
    </location>
</feature>
<protein>
    <recommendedName>
        <fullName evidence="11">Glycine--tRNA ligase beta subunit</fullName>
        <ecNumber evidence="11">6.1.1.14</ecNumber>
    </recommendedName>
    <alternativeName>
        <fullName evidence="11">Glycyl-tRNA synthetase beta subunit</fullName>
        <shortName evidence="11">GlyRS</shortName>
    </alternativeName>
</protein>
<dbReference type="InterPro" id="IPR015944">
    <property type="entry name" value="Gly-tRNA-synth_bsu"/>
</dbReference>
<evidence type="ECO:0000313" key="15">
    <source>
        <dbReference type="Proteomes" id="UP001206067"/>
    </source>
</evidence>
<dbReference type="RefSeq" id="WP_257595682.1">
    <property type="nucleotide sequence ID" value="NZ_JANKHH010000004.1"/>
</dbReference>
<proteinExistence type="inferred from homology"/>
<dbReference type="Pfam" id="PF02092">
    <property type="entry name" value="tRNA_synt_2f"/>
    <property type="match status" value="2"/>
</dbReference>
<dbReference type="Proteomes" id="UP001206067">
    <property type="component" value="Unassembled WGS sequence"/>
</dbReference>
<dbReference type="SUPFAM" id="SSF109604">
    <property type="entry name" value="HD-domain/PDEase-like"/>
    <property type="match status" value="1"/>
</dbReference>
<comment type="caution">
    <text evidence="14">The sequence shown here is derived from an EMBL/GenBank/DDBJ whole genome shotgun (WGS) entry which is preliminary data.</text>
</comment>
<evidence type="ECO:0000259" key="13">
    <source>
        <dbReference type="Pfam" id="PF05746"/>
    </source>
</evidence>
<comment type="subunit">
    <text evidence="3 11">Tetramer of two alpha and two beta subunits.</text>
</comment>
<evidence type="ECO:0000256" key="9">
    <source>
        <dbReference type="ARBA" id="ARBA00023146"/>
    </source>
</evidence>
<feature type="region of interest" description="Disordered" evidence="12">
    <location>
        <begin position="411"/>
        <end position="449"/>
    </location>
</feature>
<comment type="similarity">
    <text evidence="2 11">Belongs to the class-II aminoacyl-tRNA synthetase family.</text>
</comment>
<evidence type="ECO:0000256" key="10">
    <source>
        <dbReference type="ARBA" id="ARBA00047937"/>
    </source>
</evidence>
<evidence type="ECO:0000256" key="2">
    <source>
        <dbReference type="ARBA" id="ARBA00008226"/>
    </source>
</evidence>
<feature type="compositionally biased region" description="Low complexity" evidence="12">
    <location>
        <begin position="429"/>
        <end position="445"/>
    </location>
</feature>
<dbReference type="PANTHER" id="PTHR30075:SF2">
    <property type="entry name" value="GLYCINE--TRNA LIGASE, CHLOROPLASTIC_MITOCHONDRIAL 2"/>
    <property type="match status" value="1"/>
</dbReference>
<comment type="subcellular location">
    <subcellularLocation>
        <location evidence="1 11">Cytoplasm</location>
    </subcellularLocation>
</comment>
<dbReference type="HAMAP" id="MF_00255">
    <property type="entry name" value="Gly_tRNA_synth_beta"/>
    <property type="match status" value="1"/>
</dbReference>
<organism evidence="14 15">
    <name type="scientific">Parerythrobacter lacustris</name>
    <dbReference type="NCBI Taxonomy" id="2969984"/>
    <lineage>
        <taxon>Bacteria</taxon>
        <taxon>Pseudomonadati</taxon>
        <taxon>Pseudomonadota</taxon>
        <taxon>Alphaproteobacteria</taxon>
        <taxon>Sphingomonadales</taxon>
        <taxon>Erythrobacteraceae</taxon>
        <taxon>Parerythrobacter</taxon>
    </lineage>
</organism>
<dbReference type="EC" id="6.1.1.14" evidence="11"/>
<evidence type="ECO:0000256" key="4">
    <source>
        <dbReference type="ARBA" id="ARBA00022490"/>
    </source>
</evidence>
<evidence type="ECO:0000313" key="14">
    <source>
        <dbReference type="EMBL" id="MCR2833904.1"/>
    </source>
</evidence>
<dbReference type="GO" id="GO:0004820">
    <property type="term" value="F:glycine-tRNA ligase activity"/>
    <property type="evidence" value="ECO:0007669"/>
    <property type="project" value="UniProtKB-EC"/>
</dbReference>
<name>A0ABT1XQG2_9SPHN</name>
<evidence type="ECO:0000256" key="6">
    <source>
        <dbReference type="ARBA" id="ARBA00022741"/>
    </source>
</evidence>
<keyword evidence="4 11" id="KW-0963">Cytoplasm</keyword>